<comment type="caution">
    <text evidence="2">The sequence shown here is derived from an EMBL/GenBank/DDBJ whole genome shotgun (WGS) entry which is preliminary data.</text>
</comment>
<feature type="compositionally biased region" description="Basic and acidic residues" evidence="1">
    <location>
        <begin position="1"/>
        <end position="16"/>
    </location>
</feature>
<dbReference type="Proteomes" id="UP001338125">
    <property type="component" value="Unassembled WGS sequence"/>
</dbReference>
<reference evidence="2 3" key="1">
    <citation type="submission" date="2024-01" db="EMBL/GenBank/DDBJ databases">
        <title>Complete genome of Cladobotryum mycophilum ATHUM6906.</title>
        <authorList>
            <person name="Christinaki A.C."/>
            <person name="Myridakis A.I."/>
            <person name="Kouvelis V.N."/>
        </authorList>
    </citation>
    <scope>NUCLEOTIDE SEQUENCE [LARGE SCALE GENOMIC DNA]</scope>
    <source>
        <strain evidence="2 3">ATHUM6906</strain>
    </source>
</reference>
<evidence type="ECO:0000313" key="2">
    <source>
        <dbReference type="EMBL" id="KAK5992978.1"/>
    </source>
</evidence>
<keyword evidence="3" id="KW-1185">Reference proteome</keyword>
<gene>
    <name evidence="2" type="ORF">PT974_06403</name>
</gene>
<protein>
    <submittedName>
        <fullName evidence="2">Uncharacterized protein</fullName>
    </submittedName>
</protein>
<organism evidence="2 3">
    <name type="scientific">Cladobotryum mycophilum</name>
    <dbReference type="NCBI Taxonomy" id="491253"/>
    <lineage>
        <taxon>Eukaryota</taxon>
        <taxon>Fungi</taxon>
        <taxon>Dikarya</taxon>
        <taxon>Ascomycota</taxon>
        <taxon>Pezizomycotina</taxon>
        <taxon>Sordariomycetes</taxon>
        <taxon>Hypocreomycetidae</taxon>
        <taxon>Hypocreales</taxon>
        <taxon>Hypocreaceae</taxon>
        <taxon>Cladobotryum</taxon>
    </lineage>
</organism>
<name>A0ABR0SLH3_9HYPO</name>
<accession>A0ABR0SLH3</accession>
<evidence type="ECO:0000256" key="1">
    <source>
        <dbReference type="SAM" id="MobiDB-lite"/>
    </source>
</evidence>
<proteinExistence type="predicted"/>
<evidence type="ECO:0000313" key="3">
    <source>
        <dbReference type="Proteomes" id="UP001338125"/>
    </source>
</evidence>
<sequence length="155" mass="16871">MLGVKQAREWKRERSEPVPSEPVPIPTAVEGILSSLLSWGGLRRTLRESTVIAAGILPAPRWLFSLGAQRRNLRGKLRGRPRERLRDGTVIAAGILPVSWWLSLDGPQWDRWGCPGSNAFNIGLSAAIAAVARLTSPVHLVHSSPDVGSMLITAK</sequence>
<feature type="region of interest" description="Disordered" evidence="1">
    <location>
        <begin position="1"/>
        <end position="21"/>
    </location>
</feature>
<dbReference type="EMBL" id="JAVFKD010000012">
    <property type="protein sequence ID" value="KAK5992978.1"/>
    <property type="molecule type" value="Genomic_DNA"/>
</dbReference>